<comment type="pathway">
    <text evidence="1 9 10">Carbohydrate degradation; glycolysis; D-glyceraldehyde 3-phosphate from glycerone phosphate: step 1/1.</text>
</comment>
<dbReference type="SUPFAM" id="SSF51351">
    <property type="entry name" value="Triosephosphate isomerase (TIM)"/>
    <property type="match status" value="1"/>
</dbReference>
<dbReference type="GO" id="GO:0004807">
    <property type="term" value="F:triose-phosphate isomerase activity"/>
    <property type="evidence" value="ECO:0007669"/>
    <property type="project" value="UniProtKB-UniRule"/>
</dbReference>
<feature type="active site" description="Electrophile" evidence="9">
    <location>
        <position position="94"/>
    </location>
</feature>
<evidence type="ECO:0000256" key="10">
    <source>
        <dbReference type="RuleBase" id="RU363013"/>
    </source>
</evidence>
<dbReference type="GO" id="GO:0005829">
    <property type="term" value="C:cytosol"/>
    <property type="evidence" value="ECO:0007669"/>
    <property type="project" value="TreeGrafter"/>
</dbReference>
<dbReference type="NCBIfam" id="TIGR00419">
    <property type="entry name" value="tim"/>
    <property type="match status" value="1"/>
</dbReference>
<comment type="catalytic activity">
    <reaction evidence="9 10">
        <text>D-glyceraldehyde 3-phosphate = dihydroxyacetone phosphate</text>
        <dbReference type="Rhea" id="RHEA:18585"/>
        <dbReference type="ChEBI" id="CHEBI:57642"/>
        <dbReference type="ChEBI" id="CHEBI:59776"/>
        <dbReference type="EC" id="5.3.1.1"/>
    </reaction>
</comment>
<evidence type="ECO:0000256" key="8">
    <source>
        <dbReference type="ARBA" id="ARBA00023235"/>
    </source>
</evidence>
<feature type="binding site" evidence="9">
    <location>
        <begin position="9"/>
        <end position="11"/>
    </location>
    <ligand>
        <name>substrate</name>
    </ligand>
</feature>
<comment type="pathway">
    <text evidence="9 10">Carbohydrate biosynthesis; gluconeogenesis.</text>
</comment>
<keyword evidence="6 9" id="KW-0963">Cytoplasm</keyword>
<dbReference type="GO" id="GO:0046166">
    <property type="term" value="P:glyceraldehyde-3-phosphate biosynthetic process"/>
    <property type="evidence" value="ECO:0007669"/>
    <property type="project" value="TreeGrafter"/>
</dbReference>
<evidence type="ECO:0000313" key="11">
    <source>
        <dbReference type="EMBL" id="EEG77874.1"/>
    </source>
</evidence>
<evidence type="ECO:0000256" key="9">
    <source>
        <dbReference type="HAMAP-Rule" id="MF_00147"/>
    </source>
</evidence>
<evidence type="ECO:0000256" key="3">
    <source>
        <dbReference type="ARBA" id="ARBA00011940"/>
    </source>
</evidence>
<dbReference type="InterPro" id="IPR020861">
    <property type="entry name" value="Triosephosphate_isomerase_AS"/>
</dbReference>
<feature type="binding site" evidence="9">
    <location>
        <position position="172"/>
    </location>
    <ligand>
        <name>substrate</name>
    </ligand>
</feature>
<dbReference type="RefSeq" id="WP_008515746.1">
    <property type="nucleotide sequence ID" value="NZ_ACJM01000005.1"/>
</dbReference>
<dbReference type="eggNOG" id="COG0149">
    <property type="taxonomic scope" value="Bacteria"/>
</dbReference>
<dbReference type="InterPro" id="IPR035990">
    <property type="entry name" value="TIM_sf"/>
</dbReference>
<dbReference type="UniPathway" id="UPA00109">
    <property type="reaction ID" value="UER00189"/>
</dbReference>
<sequence length="255" mass="27451">MRIPIIAANWKMHKDSQEAVDFVESLGEQLRADSVEAVVCPPHPLLGIIAEPCRTYGLKLGAQNMYWEEAGAFTGEVSPLLLKDIGVHYVIVGHSERRQLFGETDQHVARKAKAAFAHDLTPIICVGETQQERQSGQTMSVISEQVTVALTGLDPSQARKAVIAYEPVWAIGSGQAATGTDAAQVAQHIRKVLGEMFSLKLARDVRIQYGGSVKPDNIQEFMREPEIDGALVGGASLDADLFAGIVHNALGAAVS</sequence>
<dbReference type="InterPro" id="IPR013785">
    <property type="entry name" value="Aldolase_TIM"/>
</dbReference>
<comment type="function">
    <text evidence="9">Involved in the gluconeogenesis. Catalyzes stereospecifically the conversion of dihydroxyacetone phosphate (DHAP) to D-glyceraldehyde-3-phosphate (G3P).</text>
</comment>
<feature type="active site" description="Proton acceptor" evidence="9">
    <location>
        <position position="166"/>
    </location>
</feature>
<feature type="binding site" evidence="9">
    <location>
        <begin position="233"/>
        <end position="234"/>
    </location>
    <ligand>
        <name>substrate</name>
    </ligand>
</feature>
<comment type="similarity">
    <text evidence="2 9 10">Belongs to the triosephosphate isomerase family.</text>
</comment>
<dbReference type="GO" id="GO:0006096">
    <property type="term" value="P:glycolytic process"/>
    <property type="evidence" value="ECO:0007669"/>
    <property type="project" value="UniProtKB-UniRule"/>
</dbReference>
<gene>
    <name evidence="9" type="primary">tpiA</name>
    <name evidence="11" type="ORF">DealDRAFT_1173</name>
</gene>
<dbReference type="PANTHER" id="PTHR21139:SF42">
    <property type="entry name" value="TRIOSEPHOSPHATE ISOMERASE"/>
    <property type="match status" value="1"/>
</dbReference>
<organism evidence="11 12">
    <name type="scientific">Dethiobacter alkaliphilus AHT 1</name>
    <dbReference type="NCBI Taxonomy" id="555088"/>
    <lineage>
        <taxon>Bacteria</taxon>
        <taxon>Bacillati</taxon>
        <taxon>Bacillota</taxon>
        <taxon>Dethiobacteria</taxon>
        <taxon>Dethiobacterales</taxon>
        <taxon>Dethiobacteraceae</taxon>
        <taxon>Dethiobacter</taxon>
    </lineage>
</organism>
<keyword evidence="12" id="KW-1185">Reference proteome</keyword>
<feature type="binding site" evidence="9">
    <location>
        <position position="212"/>
    </location>
    <ligand>
        <name>substrate</name>
    </ligand>
</feature>
<evidence type="ECO:0000256" key="6">
    <source>
        <dbReference type="ARBA" id="ARBA00022490"/>
    </source>
</evidence>
<dbReference type="CDD" id="cd00311">
    <property type="entry name" value="TIM"/>
    <property type="match status" value="1"/>
</dbReference>
<dbReference type="OrthoDB" id="9809429at2"/>
<evidence type="ECO:0000256" key="1">
    <source>
        <dbReference type="ARBA" id="ARBA00004680"/>
    </source>
</evidence>
<dbReference type="PROSITE" id="PS51440">
    <property type="entry name" value="TIM_2"/>
    <property type="match status" value="1"/>
</dbReference>
<comment type="subunit">
    <text evidence="9 10">Homodimer.</text>
</comment>
<comment type="subcellular location">
    <subcellularLocation>
        <location evidence="9 10">Cytoplasm</location>
    </subcellularLocation>
</comment>
<evidence type="ECO:0000256" key="5">
    <source>
        <dbReference type="ARBA" id="ARBA00022432"/>
    </source>
</evidence>
<comment type="caution">
    <text evidence="11">The sequence shown here is derived from an EMBL/GenBank/DDBJ whole genome shotgun (WGS) entry which is preliminary data.</text>
</comment>
<dbReference type="InterPro" id="IPR022896">
    <property type="entry name" value="TrioseP_Isoase_bac/euk"/>
</dbReference>
<dbReference type="Gene3D" id="3.20.20.70">
    <property type="entry name" value="Aldolase class I"/>
    <property type="match status" value="1"/>
</dbReference>
<keyword evidence="5 9" id="KW-0312">Gluconeogenesis</keyword>
<dbReference type="EC" id="5.3.1.1" evidence="3 9"/>
<dbReference type="AlphaFoldDB" id="C0GFB4"/>
<protein>
    <recommendedName>
        <fullName evidence="4 9">Triosephosphate isomerase</fullName>
        <shortName evidence="9">TIM</shortName>
        <shortName evidence="9">TPI</shortName>
        <ecNumber evidence="3 9">5.3.1.1</ecNumber>
    </recommendedName>
    <alternativeName>
        <fullName evidence="9">Triose-phosphate isomerase</fullName>
    </alternativeName>
</protein>
<dbReference type="Proteomes" id="UP000006443">
    <property type="component" value="Unassembled WGS sequence"/>
</dbReference>
<evidence type="ECO:0000256" key="4">
    <source>
        <dbReference type="ARBA" id="ARBA00019397"/>
    </source>
</evidence>
<dbReference type="HAMAP" id="MF_00147_B">
    <property type="entry name" value="TIM_B"/>
    <property type="match status" value="1"/>
</dbReference>
<keyword evidence="7 9" id="KW-0324">Glycolysis</keyword>
<dbReference type="InterPro" id="IPR000652">
    <property type="entry name" value="Triosephosphate_isomerase"/>
</dbReference>
<dbReference type="GO" id="GO:0006094">
    <property type="term" value="P:gluconeogenesis"/>
    <property type="evidence" value="ECO:0007669"/>
    <property type="project" value="UniProtKB-UniRule"/>
</dbReference>
<proteinExistence type="inferred from homology"/>
<evidence type="ECO:0000256" key="7">
    <source>
        <dbReference type="ARBA" id="ARBA00023152"/>
    </source>
</evidence>
<dbReference type="PROSITE" id="PS00171">
    <property type="entry name" value="TIM_1"/>
    <property type="match status" value="1"/>
</dbReference>
<dbReference type="GO" id="GO:0019563">
    <property type="term" value="P:glycerol catabolic process"/>
    <property type="evidence" value="ECO:0007669"/>
    <property type="project" value="TreeGrafter"/>
</dbReference>
<dbReference type="FunFam" id="3.20.20.70:FF:000016">
    <property type="entry name" value="Triosephosphate isomerase"/>
    <property type="match status" value="1"/>
</dbReference>
<keyword evidence="8 9" id="KW-0413">Isomerase</keyword>
<dbReference type="Pfam" id="PF00121">
    <property type="entry name" value="TIM"/>
    <property type="match status" value="1"/>
</dbReference>
<dbReference type="PANTHER" id="PTHR21139">
    <property type="entry name" value="TRIOSEPHOSPHATE ISOMERASE"/>
    <property type="match status" value="1"/>
</dbReference>
<accession>C0GFB4</accession>
<name>C0GFB4_DETAL</name>
<dbReference type="STRING" id="555088.DealDRAFT_1173"/>
<reference evidence="11 12" key="1">
    <citation type="submission" date="2009-02" db="EMBL/GenBank/DDBJ databases">
        <title>Sequencing of the draft genome and assembly of Dethiobacter alkaliphilus AHT 1.</title>
        <authorList>
            <consortium name="US DOE Joint Genome Institute (JGI-PGF)"/>
            <person name="Lucas S."/>
            <person name="Copeland A."/>
            <person name="Lapidus A."/>
            <person name="Glavina del Rio T."/>
            <person name="Dalin E."/>
            <person name="Tice H."/>
            <person name="Bruce D."/>
            <person name="Goodwin L."/>
            <person name="Pitluck S."/>
            <person name="Larimer F."/>
            <person name="Land M.L."/>
            <person name="Hauser L."/>
            <person name="Muyzer G."/>
        </authorList>
    </citation>
    <scope>NUCLEOTIDE SEQUENCE [LARGE SCALE GENOMIC DNA]</scope>
    <source>
        <strain evidence="11 12">AHT 1</strain>
    </source>
</reference>
<dbReference type="EMBL" id="ACJM01000005">
    <property type="protein sequence ID" value="EEG77874.1"/>
    <property type="molecule type" value="Genomic_DNA"/>
</dbReference>
<evidence type="ECO:0000256" key="2">
    <source>
        <dbReference type="ARBA" id="ARBA00007422"/>
    </source>
</evidence>
<dbReference type="UniPathway" id="UPA00138"/>
<evidence type="ECO:0000313" key="12">
    <source>
        <dbReference type="Proteomes" id="UP000006443"/>
    </source>
</evidence>